<evidence type="ECO:0000313" key="3">
    <source>
        <dbReference type="Proteomes" id="UP000658278"/>
    </source>
</evidence>
<evidence type="ECO:0000259" key="1">
    <source>
        <dbReference type="Pfam" id="PF01728"/>
    </source>
</evidence>
<organism evidence="2 3">
    <name type="scientific">Haloferula rosea</name>
    <dbReference type="NCBI Taxonomy" id="490093"/>
    <lineage>
        <taxon>Bacteria</taxon>
        <taxon>Pseudomonadati</taxon>
        <taxon>Verrucomicrobiota</taxon>
        <taxon>Verrucomicrobiia</taxon>
        <taxon>Verrucomicrobiales</taxon>
        <taxon>Verrucomicrobiaceae</taxon>
        <taxon>Haloferula</taxon>
    </lineage>
</organism>
<dbReference type="Proteomes" id="UP000658278">
    <property type="component" value="Unassembled WGS sequence"/>
</dbReference>
<dbReference type="PANTHER" id="PTHR37524:SF2">
    <property type="entry name" value="RIBOSOMAL RNA METHYLTRANSFERASE FTSJ DOMAIN-CONTAINING PROTEIN"/>
    <property type="match status" value="1"/>
</dbReference>
<gene>
    <name evidence="2" type="ORF">JIN81_13455</name>
</gene>
<sequence>MNPESKSRETRTYLLRIPIHFKDQVADVLADLNAELVRKLGTEYFLVRVRGDLPSAGAERLRFVRWSIPMDHVWPCKPLKMEDFIEKAARTLADKFPADSLQGVFVGVLDPSARDGHYKSLAKSLRGRVIQRMGDGAKGFVKVEEQVSTSASLFCLLGEEGLYAGVASPRSANGFYPGGTKFISQSAPHMISRAGAKIAEALHYLRLYREVPPEGSHWLELGACPGGMTSELLERRYRVTAVDRAPLDDRLYGREGLTFHKADVADYSPGPGANFDAVLCDMNGETGFALRQVVRLSRFLNRGGLAVFTLKAAGIGSYREYLGHHESAIRQAGAGGLRLLANTHLTYNRHEFTLFFEKQG</sequence>
<dbReference type="SUPFAM" id="SSF53335">
    <property type="entry name" value="S-adenosyl-L-methionine-dependent methyltransferases"/>
    <property type="match status" value="1"/>
</dbReference>
<dbReference type="Gene3D" id="3.40.50.150">
    <property type="entry name" value="Vaccinia Virus protein VP39"/>
    <property type="match status" value="1"/>
</dbReference>
<dbReference type="PANTHER" id="PTHR37524">
    <property type="entry name" value="RIBOSOMAL RNA LARGE SUBUNIT METHYLTRANSFERASE M"/>
    <property type="match status" value="1"/>
</dbReference>
<dbReference type="InterPro" id="IPR002877">
    <property type="entry name" value="RNA_MeTrfase_FtsJ_dom"/>
</dbReference>
<dbReference type="CDD" id="cd02440">
    <property type="entry name" value="AdoMet_MTases"/>
    <property type="match status" value="1"/>
</dbReference>
<comment type="caution">
    <text evidence="2">The sequence shown here is derived from an EMBL/GenBank/DDBJ whole genome shotgun (WGS) entry which is preliminary data.</text>
</comment>
<dbReference type="Pfam" id="PF01728">
    <property type="entry name" value="FtsJ"/>
    <property type="match status" value="1"/>
</dbReference>
<keyword evidence="2" id="KW-0808">Transferase</keyword>
<dbReference type="AlphaFoldDB" id="A0A934VGH2"/>
<evidence type="ECO:0000313" key="2">
    <source>
        <dbReference type="EMBL" id="MBK1828032.1"/>
    </source>
</evidence>
<name>A0A934VGH2_9BACT</name>
<reference evidence="2" key="1">
    <citation type="submission" date="2021-01" db="EMBL/GenBank/DDBJ databases">
        <title>Modified the classification status of verrucomicrobia.</title>
        <authorList>
            <person name="Feng X."/>
        </authorList>
    </citation>
    <scope>NUCLEOTIDE SEQUENCE</scope>
    <source>
        <strain evidence="2">KCTC 22201</strain>
    </source>
</reference>
<dbReference type="RefSeq" id="WP_234044896.1">
    <property type="nucleotide sequence ID" value="NZ_JAENII010000010.1"/>
</dbReference>
<feature type="domain" description="Ribosomal RNA methyltransferase FtsJ" evidence="1">
    <location>
        <begin position="191"/>
        <end position="283"/>
    </location>
</feature>
<dbReference type="GO" id="GO:0008168">
    <property type="term" value="F:methyltransferase activity"/>
    <property type="evidence" value="ECO:0007669"/>
    <property type="project" value="UniProtKB-KW"/>
</dbReference>
<accession>A0A934VGH2</accession>
<keyword evidence="3" id="KW-1185">Reference proteome</keyword>
<protein>
    <submittedName>
        <fullName evidence="2">Methyltransferase domain-containing protein</fullName>
    </submittedName>
</protein>
<keyword evidence="2" id="KW-0489">Methyltransferase</keyword>
<dbReference type="EMBL" id="JAENII010000010">
    <property type="protein sequence ID" value="MBK1828032.1"/>
    <property type="molecule type" value="Genomic_DNA"/>
</dbReference>
<dbReference type="GO" id="GO:0032259">
    <property type="term" value="P:methylation"/>
    <property type="evidence" value="ECO:0007669"/>
    <property type="project" value="UniProtKB-KW"/>
</dbReference>
<dbReference type="InterPro" id="IPR029063">
    <property type="entry name" value="SAM-dependent_MTases_sf"/>
</dbReference>
<proteinExistence type="predicted"/>